<evidence type="ECO:0008006" key="3">
    <source>
        <dbReference type="Google" id="ProtNLM"/>
    </source>
</evidence>
<keyword evidence="2" id="KW-1185">Reference proteome</keyword>
<evidence type="ECO:0000313" key="2">
    <source>
        <dbReference type="Proteomes" id="UP000238083"/>
    </source>
</evidence>
<dbReference type="Pfam" id="PF11248">
    <property type="entry name" value="DUF3046"/>
    <property type="match status" value="1"/>
</dbReference>
<protein>
    <recommendedName>
        <fullName evidence="3">DUF3046 family protein</fullName>
    </recommendedName>
</protein>
<dbReference type="OrthoDB" id="3215033at2"/>
<name>A0A2T0RBE8_9ACTN</name>
<sequence length="75" mass="8553">MRVSEFWTLVTDEFGDAYGRSLVADQHLLALEDRTGREALDAGVDPKAVWRALCDAMDVPEERRLGKDPRPPKRR</sequence>
<reference evidence="1 2" key="1">
    <citation type="submission" date="2018-03" db="EMBL/GenBank/DDBJ databases">
        <title>Genomic Encyclopedia of Archaeal and Bacterial Type Strains, Phase II (KMG-II): from individual species to whole genera.</title>
        <authorList>
            <person name="Goeker M."/>
        </authorList>
    </citation>
    <scope>NUCLEOTIDE SEQUENCE [LARGE SCALE GENOMIC DNA]</scope>
    <source>
        <strain evidence="1 2">DSM 19711</strain>
    </source>
</reference>
<gene>
    <name evidence="1" type="ORF">CLV37_101739</name>
</gene>
<comment type="caution">
    <text evidence="1">The sequence shown here is derived from an EMBL/GenBank/DDBJ whole genome shotgun (WGS) entry which is preliminary data.</text>
</comment>
<evidence type="ECO:0000313" key="1">
    <source>
        <dbReference type="EMBL" id="PRY18494.1"/>
    </source>
</evidence>
<dbReference type="InterPro" id="IPR021408">
    <property type="entry name" value="DUF3046"/>
</dbReference>
<dbReference type="AlphaFoldDB" id="A0A2T0RBE8"/>
<dbReference type="RefSeq" id="WP_106206989.1">
    <property type="nucleotide sequence ID" value="NZ_PVZF01000001.1"/>
</dbReference>
<dbReference type="EMBL" id="PVZF01000001">
    <property type="protein sequence ID" value="PRY18494.1"/>
    <property type="molecule type" value="Genomic_DNA"/>
</dbReference>
<accession>A0A2T0RBE8</accession>
<dbReference type="Proteomes" id="UP000238083">
    <property type="component" value="Unassembled WGS sequence"/>
</dbReference>
<organism evidence="1 2">
    <name type="scientific">Kineococcus rhizosphaerae</name>
    <dbReference type="NCBI Taxonomy" id="559628"/>
    <lineage>
        <taxon>Bacteria</taxon>
        <taxon>Bacillati</taxon>
        <taxon>Actinomycetota</taxon>
        <taxon>Actinomycetes</taxon>
        <taxon>Kineosporiales</taxon>
        <taxon>Kineosporiaceae</taxon>
        <taxon>Kineococcus</taxon>
    </lineage>
</organism>
<proteinExistence type="predicted"/>